<dbReference type="PROSITE" id="PS00913">
    <property type="entry name" value="ADH_IRON_1"/>
    <property type="match status" value="1"/>
</dbReference>
<keyword evidence="3" id="KW-0520">NAD</keyword>
<dbReference type="Gene3D" id="3.40.50.1970">
    <property type="match status" value="1"/>
</dbReference>
<dbReference type="Pfam" id="PF25137">
    <property type="entry name" value="ADH_Fe_C"/>
    <property type="match status" value="1"/>
</dbReference>
<dbReference type="Proteomes" id="UP000006346">
    <property type="component" value="Chromosome"/>
</dbReference>
<dbReference type="EMBL" id="CP003108">
    <property type="protein sequence ID" value="AET66835.1"/>
    <property type="molecule type" value="Genomic_DNA"/>
</dbReference>
<feature type="domain" description="Alcohol dehydrogenase iron-type/glycerol dehydrogenase GldA" evidence="4">
    <location>
        <begin position="11"/>
        <end position="179"/>
    </location>
</feature>
<gene>
    <name evidence="6" type="ordered locus">Desor_1168</name>
</gene>
<dbReference type="SUPFAM" id="SSF56796">
    <property type="entry name" value="Dehydroquinate synthase-like"/>
    <property type="match status" value="1"/>
</dbReference>
<comment type="similarity">
    <text evidence="1">Belongs to the iron-containing alcohol dehydrogenase family.</text>
</comment>
<dbReference type="CDD" id="cd08551">
    <property type="entry name" value="Fe-ADH"/>
    <property type="match status" value="1"/>
</dbReference>
<organism evidence="6 7">
    <name type="scientific">Desulfosporosinus orientis (strain ATCC 19365 / DSM 765 / NCIMB 8382 / VKM B-1628 / Singapore I)</name>
    <name type="common">Desulfotomaculum orientis</name>
    <dbReference type="NCBI Taxonomy" id="768706"/>
    <lineage>
        <taxon>Bacteria</taxon>
        <taxon>Bacillati</taxon>
        <taxon>Bacillota</taxon>
        <taxon>Clostridia</taxon>
        <taxon>Eubacteriales</taxon>
        <taxon>Desulfitobacteriaceae</taxon>
        <taxon>Desulfosporosinus</taxon>
    </lineage>
</organism>
<reference evidence="7" key="1">
    <citation type="submission" date="2011-11" db="EMBL/GenBank/DDBJ databases">
        <title>Complete sequence of Desulfosporosinus orientis DSM 765.</title>
        <authorList>
            <person name="Lucas S."/>
            <person name="Han J."/>
            <person name="Lapidus A."/>
            <person name="Cheng J.-F."/>
            <person name="Goodwin L."/>
            <person name="Pitluck S."/>
            <person name="Peters L."/>
            <person name="Ovchinnikova G."/>
            <person name="Teshima H."/>
            <person name="Detter J.C."/>
            <person name="Han C."/>
            <person name="Tapia R."/>
            <person name="Land M."/>
            <person name="Hauser L."/>
            <person name="Kyrpides N."/>
            <person name="Ivanova N."/>
            <person name="Pagani I."/>
            <person name="Pester M."/>
            <person name="Spring S."/>
            <person name="Ollivier B."/>
            <person name="Rattei T."/>
            <person name="Klenk H.-P."/>
            <person name="Wagner M."/>
            <person name="Loy A."/>
            <person name="Woyke T."/>
        </authorList>
    </citation>
    <scope>NUCLEOTIDE SEQUENCE [LARGE SCALE GENOMIC DNA]</scope>
    <source>
        <strain evidence="7">ATCC 19365 / DSM 765 / NCIMB 8382 / VKM B-1628</strain>
    </source>
</reference>
<reference evidence="6 7" key="2">
    <citation type="journal article" date="2012" name="J. Bacteriol.">
        <title>Complete genome sequences of Desulfosporosinus orientis DSM765T, Desulfosporosinus youngiae DSM17734T, Desulfosporosinus meridiei DSM13257T, and Desulfosporosinus acidiphilus DSM22704T.</title>
        <authorList>
            <person name="Pester M."/>
            <person name="Brambilla E."/>
            <person name="Alazard D."/>
            <person name="Rattei T."/>
            <person name="Weinmaier T."/>
            <person name="Han J."/>
            <person name="Lucas S."/>
            <person name="Lapidus A."/>
            <person name="Cheng J.F."/>
            <person name="Goodwin L."/>
            <person name="Pitluck S."/>
            <person name="Peters L."/>
            <person name="Ovchinnikova G."/>
            <person name="Teshima H."/>
            <person name="Detter J.C."/>
            <person name="Han C.S."/>
            <person name="Tapia R."/>
            <person name="Land M.L."/>
            <person name="Hauser L."/>
            <person name="Kyrpides N.C."/>
            <person name="Ivanova N.N."/>
            <person name="Pagani I."/>
            <person name="Huntmann M."/>
            <person name="Wei C.L."/>
            <person name="Davenport K.W."/>
            <person name="Daligault H."/>
            <person name="Chain P.S."/>
            <person name="Chen A."/>
            <person name="Mavromatis K."/>
            <person name="Markowitz V."/>
            <person name="Szeto E."/>
            <person name="Mikhailova N."/>
            <person name="Pati A."/>
            <person name="Wagner M."/>
            <person name="Woyke T."/>
            <person name="Ollivier B."/>
            <person name="Klenk H.P."/>
            <person name="Spring S."/>
            <person name="Loy A."/>
        </authorList>
    </citation>
    <scope>NUCLEOTIDE SEQUENCE [LARGE SCALE GENOMIC DNA]</scope>
    <source>
        <strain evidence="7">ATCC 19365 / DSM 765 / NCIMB 8382 / VKM B-1628</strain>
    </source>
</reference>
<keyword evidence="2" id="KW-0560">Oxidoreductase</keyword>
<dbReference type="FunFam" id="3.40.50.1970:FF:000003">
    <property type="entry name" value="Alcohol dehydrogenase, iron-containing"/>
    <property type="match status" value="1"/>
</dbReference>
<dbReference type="GO" id="GO:0004022">
    <property type="term" value="F:alcohol dehydrogenase (NAD+) activity"/>
    <property type="evidence" value="ECO:0007669"/>
    <property type="project" value="TreeGrafter"/>
</dbReference>
<name>G7WCS9_DESOD</name>
<evidence type="ECO:0000256" key="3">
    <source>
        <dbReference type="ARBA" id="ARBA00023027"/>
    </source>
</evidence>
<evidence type="ECO:0000256" key="2">
    <source>
        <dbReference type="ARBA" id="ARBA00023002"/>
    </source>
</evidence>
<evidence type="ECO:0000259" key="5">
    <source>
        <dbReference type="Pfam" id="PF25137"/>
    </source>
</evidence>
<protein>
    <submittedName>
        <fullName evidence="6">Alcohol dehydrogenase, class IV</fullName>
    </submittedName>
</protein>
<dbReference type="HOGENOM" id="CLU_007207_0_0_9"/>
<dbReference type="KEGG" id="dor:Desor_1168"/>
<sequence>MTFSSFSFKVPGEVIYGENSISKLPEILSTMSLTNVLVISDRGLEAAGMVKKITDVLDAASTKYSIFLDVEANPSCDTVDKATAMYKMEGLNGIVCLGGGSPMDTAKAIAVLASNGGKIQDYEGANKFKSTSVQILAIPTTAGTGSEVTPFAVITDKEKNYKLTVFSYEIVPEVALLDPSMISTLPALVAAATGMDALTHAVESYLSRASSLFSDAMAEKAMELIGMNIRRFVANRGDVEAASGMLLGSMFAGIAFSWARLGDCHAMAHPLGGFFGVPHGIANAILLPTILEFNALADNGKYEKIYNYIKRADNGSSFVPEMLVNEIKELLEQLSIPKTLSEVGVKQELIHDMAIDAMKSGNVLINPRQTLLADIEALYQKAL</sequence>
<dbReference type="Pfam" id="PF00465">
    <property type="entry name" value="Fe-ADH"/>
    <property type="match status" value="1"/>
</dbReference>
<dbReference type="InterPro" id="IPR001670">
    <property type="entry name" value="ADH_Fe/GldA"/>
</dbReference>
<keyword evidence="7" id="KW-1185">Reference proteome</keyword>
<dbReference type="PANTHER" id="PTHR11496">
    <property type="entry name" value="ALCOHOL DEHYDROGENASE"/>
    <property type="match status" value="1"/>
</dbReference>
<dbReference type="OrthoDB" id="5445534at2"/>
<dbReference type="AlphaFoldDB" id="G7WCS9"/>
<dbReference type="InterPro" id="IPR039697">
    <property type="entry name" value="Alcohol_dehydrogenase_Fe"/>
</dbReference>
<dbReference type="PROSITE" id="PS00060">
    <property type="entry name" value="ADH_IRON_2"/>
    <property type="match status" value="1"/>
</dbReference>
<feature type="domain" description="Fe-containing alcohol dehydrogenase-like C-terminal" evidence="5">
    <location>
        <begin position="191"/>
        <end position="383"/>
    </location>
</feature>
<dbReference type="PANTHER" id="PTHR11496:SF102">
    <property type="entry name" value="ALCOHOL DEHYDROGENASE 4"/>
    <property type="match status" value="1"/>
</dbReference>
<dbReference type="FunFam" id="1.20.1090.10:FF:000001">
    <property type="entry name" value="Aldehyde-alcohol dehydrogenase"/>
    <property type="match status" value="1"/>
</dbReference>
<dbReference type="PATRIC" id="fig|768706.3.peg.1151"/>
<dbReference type="InterPro" id="IPR056798">
    <property type="entry name" value="ADH_Fe_C"/>
</dbReference>
<dbReference type="eggNOG" id="COG1454">
    <property type="taxonomic scope" value="Bacteria"/>
</dbReference>
<evidence type="ECO:0000313" key="6">
    <source>
        <dbReference type="EMBL" id="AET66835.1"/>
    </source>
</evidence>
<evidence type="ECO:0000256" key="1">
    <source>
        <dbReference type="ARBA" id="ARBA00007358"/>
    </source>
</evidence>
<accession>G7WCS9</accession>
<proteinExistence type="inferred from homology"/>
<evidence type="ECO:0000313" key="7">
    <source>
        <dbReference type="Proteomes" id="UP000006346"/>
    </source>
</evidence>
<dbReference type="RefSeq" id="WP_014183656.1">
    <property type="nucleotide sequence ID" value="NC_016584.1"/>
</dbReference>
<dbReference type="STRING" id="768706.Desor_1168"/>
<dbReference type="Gene3D" id="1.20.1090.10">
    <property type="entry name" value="Dehydroquinate synthase-like - alpha domain"/>
    <property type="match status" value="1"/>
</dbReference>
<evidence type="ECO:0000259" key="4">
    <source>
        <dbReference type="Pfam" id="PF00465"/>
    </source>
</evidence>
<dbReference type="GO" id="GO:0046872">
    <property type="term" value="F:metal ion binding"/>
    <property type="evidence" value="ECO:0007669"/>
    <property type="project" value="InterPro"/>
</dbReference>
<dbReference type="InterPro" id="IPR018211">
    <property type="entry name" value="ADH_Fe_CS"/>
</dbReference>